<evidence type="ECO:0000313" key="4">
    <source>
        <dbReference type="Proteomes" id="UP000541185"/>
    </source>
</evidence>
<feature type="compositionally biased region" description="Low complexity" evidence="1">
    <location>
        <begin position="68"/>
        <end position="82"/>
    </location>
</feature>
<feature type="chain" id="PRO_5032535005" description="Secreted protein" evidence="2">
    <location>
        <begin position="21"/>
        <end position="91"/>
    </location>
</feature>
<reference evidence="3 4" key="1">
    <citation type="submission" date="2020-04" db="EMBL/GenBank/DDBJ databases">
        <title>Ramlibacter sp. G-1-2-2 isolated from soil.</title>
        <authorList>
            <person name="Dahal R.H."/>
        </authorList>
    </citation>
    <scope>NUCLEOTIDE SEQUENCE [LARGE SCALE GENOMIC DNA]</scope>
    <source>
        <strain evidence="3 4">G-1-2-2</strain>
    </source>
</reference>
<organism evidence="3 4">
    <name type="scientific">Ramlibacter agri</name>
    <dbReference type="NCBI Taxonomy" id="2728837"/>
    <lineage>
        <taxon>Bacteria</taxon>
        <taxon>Pseudomonadati</taxon>
        <taxon>Pseudomonadota</taxon>
        <taxon>Betaproteobacteria</taxon>
        <taxon>Burkholderiales</taxon>
        <taxon>Comamonadaceae</taxon>
        <taxon>Ramlibacter</taxon>
    </lineage>
</organism>
<protein>
    <recommendedName>
        <fullName evidence="5">Secreted protein</fullName>
    </recommendedName>
</protein>
<comment type="caution">
    <text evidence="3">The sequence shown here is derived from an EMBL/GenBank/DDBJ whole genome shotgun (WGS) entry which is preliminary data.</text>
</comment>
<dbReference type="AlphaFoldDB" id="A0A848H5H9"/>
<keyword evidence="2" id="KW-0732">Signal</keyword>
<dbReference type="RefSeq" id="WP_169418632.1">
    <property type="nucleotide sequence ID" value="NZ_JABBFX010000001.1"/>
</dbReference>
<evidence type="ECO:0000313" key="3">
    <source>
        <dbReference type="EMBL" id="NML44510.1"/>
    </source>
</evidence>
<feature type="signal peptide" evidence="2">
    <location>
        <begin position="1"/>
        <end position="20"/>
    </location>
</feature>
<keyword evidence="4" id="KW-1185">Reference proteome</keyword>
<gene>
    <name evidence="3" type="ORF">HHL11_12160</name>
</gene>
<evidence type="ECO:0008006" key="5">
    <source>
        <dbReference type="Google" id="ProtNLM"/>
    </source>
</evidence>
<name>A0A848H5H9_9BURK</name>
<evidence type="ECO:0000256" key="2">
    <source>
        <dbReference type="SAM" id="SignalP"/>
    </source>
</evidence>
<proteinExistence type="predicted"/>
<dbReference type="Proteomes" id="UP000541185">
    <property type="component" value="Unassembled WGS sequence"/>
</dbReference>
<evidence type="ECO:0000256" key="1">
    <source>
        <dbReference type="SAM" id="MobiDB-lite"/>
    </source>
</evidence>
<accession>A0A848H5H9</accession>
<feature type="region of interest" description="Disordered" evidence="1">
    <location>
        <begin position="68"/>
        <end position="91"/>
    </location>
</feature>
<dbReference type="EMBL" id="JABBFX010000001">
    <property type="protein sequence ID" value="NML44510.1"/>
    <property type="molecule type" value="Genomic_DNA"/>
</dbReference>
<sequence>MKKFAILLPALCLASAATLAATTTTTTTTRHTTRVGPDVPTVVTINTHPAKKHVQHRHVVHRVTTVNTHQLGGPGSSTTTTTVRKHSVDYN</sequence>